<evidence type="ECO:0000256" key="1">
    <source>
        <dbReference type="SAM" id="MobiDB-lite"/>
    </source>
</evidence>
<reference evidence="2" key="1">
    <citation type="journal article" date="2019" name="bioRxiv">
        <title>The Genome of the Zebra Mussel, Dreissena polymorpha: A Resource for Invasive Species Research.</title>
        <authorList>
            <person name="McCartney M.A."/>
            <person name="Auch B."/>
            <person name="Kono T."/>
            <person name="Mallez S."/>
            <person name="Zhang Y."/>
            <person name="Obille A."/>
            <person name="Becker A."/>
            <person name="Abrahante J.E."/>
            <person name="Garbe J."/>
            <person name="Badalamenti J.P."/>
            <person name="Herman A."/>
            <person name="Mangelson H."/>
            <person name="Liachko I."/>
            <person name="Sullivan S."/>
            <person name="Sone E.D."/>
            <person name="Koren S."/>
            <person name="Silverstein K.A.T."/>
            <person name="Beckman K.B."/>
            <person name="Gohl D.M."/>
        </authorList>
    </citation>
    <scope>NUCLEOTIDE SEQUENCE</scope>
    <source>
        <strain evidence="2">Duluth1</strain>
        <tissue evidence="2">Whole animal</tissue>
    </source>
</reference>
<feature type="region of interest" description="Disordered" evidence="1">
    <location>
        <begin position="23"/>
        <end position="51"/>
    </location>
</feature>
<dbReference type="EMBL" id="JAIWYP010000001">
    <property type="protein sequence ID" value="KAH3877073.1"/>
    <property type="molecule type" value="Genomic_DNA"/>
</dbReference>
<sequence length="99" mass="11165">MLTTHDGQKAITIAHHEHVVLRSRRRLKRGGSERGKRPNSPRTAYFGDISYKKGDGRVHKGDGRVRKVRRSCSKGEISHLKGVKMRAVPGRLPSCIRLN</sequence>
<evidence type="ECO:0000313" key="3">
    <source>
        <dbReference type="Proteomes" id="UP000828390"/>
    </source>
</evidence>
<dbReference type="AlphaFoldDB" id="A0A9D4MID3"/>
<name>A0A9D4MID3_DREPO</name>
<accession>A0A9D4MID3</accession>
<protein>
    <submittedName>
        <fullName evidence="2">Uncharacterized protein</fullName>
    </submittedName>
</protein>
<dbReference type="Proteomes" id="UP000828390">
    <property type="component" value="Unassembled WGS sequence"/>
</dbReference>
<comment type="caution">
    <text evidence="2">The sequence shown here is derived from an EMBL/GenBank/DDBJ whole genome shotgun (WGS) entry which is preliminary data.</text>
</comment>
<reference evidence="2" key="2">
    <citation type="submission" date="2020-11" db="EMBL/GenBank/DDBJ databases">
        <authorList>
            <person name="McCartney M.A."/>
            <person name="Auch B."/>
            <person name="Kono T."/>
            <person name="Mallez S."/>
            <person name="Becker A."/>
            <person name="Gohl D.M."/>
            <person name="Silverstein K.A.T."/>
            <person name="Koren S."/>
            <person name="Bechman K.B."/>
            <person name="Herman A."/>
            <person name="Abrahante J.E."/>
            <person name="Garbe J."/>
        </authorList>
    </citation>
    <scope>NUCLEOTIDE SEQUENCE</scope>
    <source>
        <strain evidence="2">Duluth1</strain>
        <tissue evidence="2">Whole animal</tissue>
    </source>
</reference>
<keyword evidence="3" id="KW-1185">Reference proteome</keyword>
<gene>
    <name evidence="2" type="ORF">DPMN_000929</name>
</gene>
<evidence type="ECO:0000313" key="2">
    <source>
        <dbReference type="EMBL" id="KAH3877073.1"/>
    </source>
</evidence>
<organism evidence="2 3">
    <name type="scientific">Dreissena polymorpha</name>
    <name type="common">Zebra mussel</name>
    <name type="synonym">Mytilus polymorpha</name>
    <dbReference type="NCBI Taxonomy" id="45954"/>
    <lineage>
        <taxon>Eukaryota</taxon>
        <taxon>Metazoa</taxon>
        <taxon>Spiralia</taxon>
        <taxon>Lophotrochozoa</taxon>
        <taxon>Mollusca</taxon>
        <taxon>Bivalvia</taxon>
        <taxon>Autobranchia</taxon>
        <taxon>Heteroconchia</taxon>
        <taxon>Euheterodonta</taxon>
        <taxon>Imparidentia</taxon>
        <taxon>Neoheterodontei</taxon>
        <taxon>Myida</taxon>
        <taxon>Dreissenoidea</taxon>
        <taxon>Dreissenidae</taxon>
        <taxon>Dreissena</taxon>
    </lineage>
</organism>
<proteinExistence type="predicted"/>